<gene>
    <name evidence="4" type="ORF">DEA37_0000214</name>
</gene>
<comment type="caution">
    <text evidence="4">The sequence shown here is derived from an EMBL/GenBank/DDBJ whole genome shotgun (WGS) entry which is preliminary data.</text>
</comment>
<dbReference type="EMBL" id="QNGE01001796">
    <property type="protein sequence ID" value="KAA3676816.1"/>
    <property type="molecule type" value="Genomic_DNA"/>
</dbReference>
<evidence type="ECO:0000313" key="4">
    <source>
        <dbReference type="EMBL" id="KAA3676816.1"/>
    </source>
</evidence>
<evidence type="ECO:0000256" key="2">
    <source>
        <dbReference type="SAM" id="MobiDB-lite"/>
    </source>
</evidence>
<feature type="compositionally biased region" description="Polar residues" evidence="2">
    <location>
        <begin position="720"/>
        <end position="729"/>
    </location>
</feature>
<feature type="domain" description="Lebercilin" evidence="3">
    <location>
        <begin position="218"/>
        <end position="389"/>
    </location>
</feature>
<evidence type="ECO:0000313" key="5">
    <source>
        <dbReference type="Proteomes" id="UP000324629"/>
    </source>
</evidence>
<keyword evidence="5" id="KW-1185">Reference proteome</keyword>
<feature type="region of interest" description="Disordered" evidence="2">
    <location>
        <begin position="432"/>
        <end position="476"/>
    </location>
</feature>
<keyword evidence="1" id="KW-0175">Coiled coil</keyword>
<accession>A0A5J4NMI3</accession>
<feature type="compositionally biased region" description="Acidic residues" evidence="2">
    <location>
        <begin position="820"/>
        <end position="832"/>
    </location>
</feature>
<evidence type="ECO:0000256" key="1">
    <source>
        <dbReference type="SAM" id="Coils"/>
    </source>
</evidence>
<proteinExistence type="predicted"/>
<evidence type="ECO:0000259" key="3">
    <source>
        <dbReference type="Pfam" id="PF15619"/>
    </source>
</evidence>
<feature type="region of interest" description="Disordered" evidence="2">
    <location>
        <begin position="603"/>
        <end position="630"/>
    </location>
</feature>
<feature type="compositionally biased region" description="Basic and acidic residues" evidence="2">
    <location>
        <begin position="669"/>
        <end position="680"/>
    </location>
</feature>
<name>A0A5J4NMI3_9TREM</name>
<sequence>MVQSPLFNLVEEVEDLLELIPSNFLCTLLEDATIKRTGKSAAKLLRDLFNSVQLEAFLGSRKLGDAILKQFWAEKLSSLAQQIVTAMEEDSSVEELTAIVDKVTTPRTEDDVAESEKYDSEFEQLNDNCGHRSDLSSVCTHPKQSNDHSSQIIGIDHCVNTSDRKVGNAAHRKQKSQRMSYKPMIKKTGLHTGVPAALVQQSVVDRWETAQLALGEAHSQNVHLQRQLQECRAELRTVQRQCKLQSARLNKAIGQEADLPRIVDRLTADVRSLQIRLREKTAQCETSQRKVNELQHRILVLEKECGEKQNVILPDDIALRKQAIKMEEVLAELDREKKKVASVQHQLDLAKKCHKHQLAVANEQVRELRRVCRDLEFQLAERTQALQEKIKLLGLQNIYSQRLPKYIPTHLPPPEVSTGLDPSDQYSLRECGRYVTKPERSKQPKPEDRGSRRMKRTPPFERPLSQPPHSHNNPTMSVPEVVCTQVIADRSDINPLPNDMAFEQDGNRVANAASDMNPSLPTTTCAQMLPEKVEQGEDNLSKQIEHNDNIEQESKQYLYDTVYIKEIRKQRFGPETVAEELTHLKAKMEEMYAENRQLRLAAAGRKTSVDSDRSANEPNSPSSSDLPPPTAEQIELKRQEERKARLLQTLDLLDRTDSQTNCHSSTNNHADKFRSARSEENNGTNGTQREKTEDFGKLNKRREQELWDELFGPESDVKSPKTNSNSQINRAHAGLSAKTGVRQVEPNKSRMNAVKQDAQQRRDMFGRVKPRVGEYKQPVLNQGKGTKQASLLPAIPGLTEPVEVHPRRMHPKYAQQQSVPDEDDSDFEEFHA</sequence>
<dbReference type="Proteomes" id="UP000324629">
    <property type="component" value="Unassembled WGS sequence"/>
</dbReference>
<feature type="compositionally biased region" description="Basic and acidic residues" evidence="2">
    <location>
        <begin position="432"/>
        <end position="451"/>
    </location>
</feature>
<feature type="region of interest" description="Disordered" evidence="2">
    <location>
        <begin position="657"/>
        <end position="740"/>
    </location>
</feature>
<dbReference type="AlphaFoldDB" id="A0A5J4NMI3"/>
<organism evidence="4 5">
    <name type="scientific">Paragonimus westermani</name>
    <dbReference type="NCBI Taxonomy" id="34504"/>
    <lineage>
        <taxon>Eukaryota</taxon>
        <taxon>Metazoa</taxon>
        <taxon>Spiralia</taxon>
        <taxon>Lophotrochozoa</taxon>
        <taxon>Platyhelminthes</taxon>
        <taxon>Trematoda</taxon>
        <taxon>Digenea</taxon>
        <taxon>Plagiorchiida</taxon>
        <taxon>Troglotremata</taxon>
        <taxon>Troglotrematidae</taxon>
        <taxon>Paragonimus</taxon>
    </lineage>
</organism>
<feature type="compositionally biased region" description="Basic and acidic residues" evidence="2">
    <location>
        <begin position="688"/>
        <end position="705"/>
    </location>
</feature>
<protein>
    <recommendedName>
        <fullName evidence="3">Lebercilin domain-containing protein</fullName>
    </recommendedName>
</protein>
<feature type="coiled-coil region" evidence="1">
    <location>
        <begin position="214"/>
        <end position="378"/>
    </location>
</feature>
<dbReference type="InterPro" id="IPR028933">
    <property type="entry name" value="Lebercilin_dom"/>
</dbReference>
<feature type="region of interest" description="Disordered" evidence="2">
    <location>
        <begin position="801"/>
        <end position="832"/>
    </location>
</feature>
<dbReference type="Pfam" id="PF15619">
    <property type="entry name" value="Lebercilin"/>
    <property type="match status" value="1"/>
</dbReference>
<feature type="compositionally biased region" description="Polar residues" evidence="2">
    <location>
        <begin position="467"/>
        <end position="476"/>
    </location>
</feature>
<reference evidence="4 5" key="1">
    <citation type="journal article" date="2019" name="Gigascience">
        <title>Whole-genome sequence of the oriental lung fluke Paragonimus westermani.</title>
        <authorList>
            <person name="Oey H."/>
            <person name="Zakrzewski M."/>
            <person name="Narain K."/>
            <person name="Devi K.R."/>
            <person name="Agatsuma T."/>
            <person name="Nawaratna S."/>
            <person name="Gobert G.N."/>
            <person name="Jones M.K."/>
            <person name="Ragan M.A."/>
            <person name="McManus D.P."/>
            <person name="Krause L."/>
        </authorList>
    </citation>
    <scope>NUCLEOTIDE SEQUENCE [LARGE SCALE GENOMIC DNA]</scope>
    <source>
        <strain evidence="4 5">IND2009</strain>
    </source>
</reference>